<dbReference type="SUPFAM" id="SSF55031">
    <property type="entry name" value="Bacterial exopeptidase dimerisation domain"/>
    <property type="match status" value="1"/>
</dbReference>
<dbReference type="Gene3D" id="3.30.70.360">
    <property type="match status" value="1"/>
</dbReference>
<evidence type="ECO:0000256" key="5">
    <source>
        <dbReference type="ARBA" id="ARBA00022801"/>
    </source>
</evidence>
<evidence type="ECO:0000313" key="10">
    <source>
        <dbReference type="Proteomes" id="UP001174909"/>
    </source>
</evidence>
<evidence type="ECO:0000256" key="1">
    <source>
        <dbReference type="ARBA" id="ARBA00001947"/>
    </source>
</evidence>
<dbReference type="InterPro" id="IPR011650">
    <property type="entry name" value="Peptidase_M20_dimer"/>
</dbReference>
<reference evidence="9" key="1">
    <citation type="submission" date="2023-03" db="EMBL/GenBank/DDBJ databases">
        <authorList>
            <person name="Steffen K."/>
            <person name="Cardenas P."/>
        </authorList>
    </citation>
    <scope>NUCLEOTIDE SEQUENCE</scope>
</reference>
<dbReference type="GO" id="GO:0006508">
    <property type="term" value="P:proteolysis"/>
    <property type="evidence" value="ECO:0007669"/>
    <property type="project" value="UniProtKB-KW"/>
</dbReference>
<dbReference type="InterPro" id="IPR036264">
    <property type="entry name" value="Bact_exopeptidase_dim_dom"/>
</dbReference>
<dbReference type="PIRSF" id="PIRSF001123">
    <property type="entry name" value="PepA_GA"/>
    <property type="match status" value="1"/>
</dbReference>
<evidence type="ECO:0000256" key="2">
    <source>
        <dbReference type="ARBA" id="ARBA00006247"/>
    </source>
</evidence>
<dbReference type="AlphaFoldDB" id="A0AA35TA16"/>
<dbReference type="GO" id="GO:0046872">
    <property type="term" value="F:metal ion binding"/>
    <property type="evidence" value="ECO:0007669"/>
    <property type="project" value="UniProtKB-KW"/>
</dbReference>
<keyword evidence="5" id="KW-0378">Hydrolase</keyword>
<evidence type="ECO:0000256" key="6">
    <source>
        <dbReference type="ARBA" id="ARBA00022833"/>
    </source>
</evidence>
<dbReference type="GO" id="GO:0008237">
    <property type="term" value="F:metallopeptidase activity"/>
    <property type="evidence" value="ECO:0007669"/>
    <property type="project" value="UniProtKB-KW"/>
</dbReference>
<name>A0AA35TA16_GEOBA</name>
<comment type="cofactor">
    <cofactor evidence="1">
        <name>Zn(2+)</name>
        <dbReference type="ChEBI" id="CHEBI:29105"/>
    </cofactor>
</comment>
<proteinExistence type="inferred from homology"/>
<organism evidence="9 10">
    <name type="scientific">Geodia barretti</name>
    <name type="common">Barrett's horny sponge</name>
    <dbReference type="NCBI Taxonomy" id="519541"/>
    <lineage>
        <taxon>Eukaryota</taxon>
        <taxon>Metazoa</taxon>
        <taxon>Porifera</taxon>
        <taxon>Demospongiae</taxon>
        <taxon>Heteroscleromorpha</taxon>
        <taxon>Tetractinellida</taxon>
        <taxon>Astrophorina</taxon>
        <taxon>Geodiidae</taxon>
        <taxon>Geodia</taxon>
    </lineage>
</organism>
<accession>A0AA35TA16</accession>
<feature type="domain" description="Peptidase M20 dimerisation" evidence="8">
    <location>
        <begin position="179"/>
        <end position="269"/>
    </location>
</feature>
<keyword evidence="3" id="KW-0645">Protease</keyword>
<gene>
    <name evidence="9" type="ORF">GBAR_LOCUS24502</name>
</gene>
<evidence type="ECO:0000313" key="9">
    <source>
        <dbReference type="EMBL" id="CAI8044129.1"/>
    </source>
</evidence>
<evidence type="ECO:0000256" key="4">
    <source>
        <dbReference type="ARBA" id="ARBA00022723"/>
    </source>
</evidence>
<keyword evidence="6" id="KW-0862">Zinc</keyword>
<dbReference type="Pfam" id="PF01546">
    <property type="entry name" value="Peptidase_M20"/>
    <property type="match status" value="1"/>
</dbReference>
<dbReference type="PANTHER" id="PTHR42994:SF2">
    <property type="entry name" value="PEPTIDASE"/>
    <property type="match status" value="1"/>
</dbReference>
<comment type="caution">
    <text evidence="9">The sequence shown here is derived from an EMBL/GenBank/DDBJ whole genome shotgun (WGS) entry which is preliminary data.</text>
</comment>
<keyword evidence="7" id="KW-0482">Metalloprotease</keyword>
<keyword evidence="4" id="KW-0479">Metal-binding</keyword>
<dbReference type="InterPro" id="IPR002933">
    <property type="entry name" value="Peptidase_M20"/>
</dbReference>
<dbReference type="InterPro" id="IPR008007">
    <property type="entry name" value="Peptidase_M42"/>
</dbReference>
<dbReference type="Pfam" id="PF07687">
    <property type="entry name" value="M20_dimer"/>
    <property type="match status" value="1"/>
</dbReference>
<dbReference type="Gene3D" id="3.40.630.10">
    <property type="entry name" value="Zn peptidases"/>
    <property type="match status" value="1"/>
</dbReference>
<dbReference type="SUPFAM" id="SSF53187">
    <property type="entry name" value="Zn-dependent exopeptidases"/>
    <property type="match status" value="1"/>
</dbReference>
<protein>
    <submittedName>
        <fullName evidence="9">Uncharacterized protein YqjE</fullName>
    </submittedName>
</protein>
<dbReference type="PANTHER" id="PTHR42994">
    <property type="entry name" value="PEPTIDASE T"/>
    <property type="match status" value="1"/>
</dbReference>
<dbReference type="InterPro" id="IPR001261">
    <property type="entry name" value="ArgE/DapE_CS"/>
</dbReference>
<evidence type="ECO:0000259" key="8">
    <source>
        <dbReference type="Pfam" id="PF07687"/>
    </source>
</evidence>
<dbReference type="EMBL" id="CASHTH010003376">
    <property type="protein sequence ID" value="CAI8044129.1"/>
    <property type="molecule type" value="Genomic_DNA"/>
</dbReference>
<dbReference type="PROSITE" id="PS00758">
    <property type="entry name" value="ARGE_DAPE_CPG2_1"/>
    <property type="match status" value="1"/>
</dbReference>
<dbReference type="Proteomes" id="UP001174909">
    <property type="component" value="Unassembled WGS sequence"/>
</dbReference>
<evidence type="ECO:0000256" key="7">
    <source>
        <dbReference type="ARBA" id="ARBA00023049"/>
    </source>
</evidence>
<sequence length="367" mass="38800">MPDRERLVRTVTELIRIDSPTGEEDAIDAHLSARLSDLGAAVQHDAYGNLVATLPGNNGSAGEPPVMLSAHMDTVEPGRGIQPSLDANGDTLRSDGTTILGGDCKAGLAIVLEGITAAMEDGGLGRSVQVVFSRAEEGGLNGARNLDFSLINATNGMVFDGEGPVSRICVGAPAQNVVQCRITGVAAHAGLEPENGVSALLVAANILTRLPLGRIDHETTSNIGVLEGGLKRNIIPEQAFMDGELRSRDQAKLENYTSEFRRAFDQAAAMYPRAQIDLDIRNQYQAYRVLETDPALMDIARAVTAAGLAPALETTGGGSDANVFFEHGIVALPVGIGVRDFHTTRETASINEMYDAAVVCQKFIRPA</sequence>
<comment type="similarity">
    <text evidence="2">Belongs to the peptidase M20A family.</text>
</comment>
<keyword evidence="10" id="KW-1185">Reference proteome</keyword>
<evidence type="ECO:0000256" key="3">
    <source>
        <dbReference type="ARBA" id="ARBA00022670"/>
    </source>
</evidence>